<evidence type="ECO:0000313" key="3">
    <source>
        <dbReference type="Proteomes" id="UP001156708"/>
    </source>
</evidence>
<evidence type="ECO:0000256" key="1">
    <source>
        <dbReference type="SAM" id="Phobius"/>
    </source>
</evidence>
<sequence length="94" mass="10090">MRRSGLGVVARVLLATGGAYVVTSSTLAAFCIVLFASGVPRVDAVAMGTILGFILYLCLILWVFSSRKPWRILAMFILAIASENCMTFVIGHGH</sequence>
<keyword evidence="1" id="KW-0812">Transmembrane</keyword>
<reference evidence="3" key="1">
    <citation type="journal article" date="2019" name="Int. J. Syst. Evol. Microbiol.">
        <title>The Global Catalogue of Microorganisms (GCM) 10K type strain sequencing project: providing services to taxonomists for standard genome sequencing and annotation.</title>
        <authorList>
            <consortium name="The Broad Institute Genomics Platform"/>
            <consortium name="The Broad Institute Genome Sequencing Center for Infectious Disease"/>
            <person name="Wu L."/>
            <person name="Ma J."/>
        </authorList>
    </citation>
    <scope>NUCLEOTIDE SEQUENCE [LARGE SCALE GENOMIC DNA]</scope>
    <source>
        <strain evidence="3">NBRC 12467</strain>
    </source>
</reference>
<dbReference type="Proteomes" id="UP001156708">
    <property type="component" value="Unassembled WGS sequence"/>
</dbReference>
<dbReference type="RefSeq" id="WP_141354564.1">
    <property type="nucleotide sequence ID" value="NZ_BARA01000082.1"/>
</dbReference>
<protein>
    <recommendedName>
        <fullName evidence="4">DUF3649 domain-containing protein</fullName>
    </recommendedName>
</protein>
<keyword evidence="1" id="KW-0472">Membrane</keyword>
<proteinExistence type="predicted"/>
<feature type="transmembrane region" description="Helical" evidence="1">
    <location>
        <begin position="12"/>
        <end position="38"/>
    </location>
</feature>
<keyword evidence="3" id="KW-1185">Reference proteome</keyword>
<keyword evidence="1" id="KW-1133">Transmembrane helix</keyword>
<feature type="transmembrane region" description="Helical" evidence="1">
    <location>
        <begin position="44"/>
        <end position="65"/>
    </location>
</feature>
<dbReference type="AlphaFoldDB" id="A0AA37SJ25"/>
<feature type="transmembrane region" description="Helical" evidence="1">
    <location>
        <begin position="72"/>
        <end position="91"/>
    </location>
</feature>
<evidence type="ECO:0008006" key="4">
    <source>
        <dbReference type="Google" id="ProtNLM"/>
    </source>
</evidence>
<dbReference type="EMBL" id="BSNZ01000022">
    <property type="protein sequence ID" value="GLQ85691.1"/>
    <property type="molecule type" value="Genomic_DNA"/>
</dbReference>
<gene>
    <name evidence="2" type="ORF">GCM10007872_26010</name>
</gene>
<accession>A0AA37SJ25</accession>
<evidence type="ECO:0000313" key="2">
    <source>
        <dbReference type="EMBL" id="GLQ85691.1"/>
    </source>
</evidence>
<comment type="caution">
    <text evidence="2">The sequence shown here is derived from an EMBL/GenBank/DDBJ whole genome shotgun (WGS) entry which is preliminary data.</text>
</comment>
<name>A0AA37SJ25_9PROT</name>
<organism evidence="2 3">
    <name type="scientific">Gluconobacter sphaericus NBRC 12467</name>
    <dbReference type="NCBI Taxonomy" id="1307951"/>
    <lineage>
        <taxon>Bacteria</taxon>
        <taxon>Pseudomonadati</taxon>
        <taxon>Pseudomonadota</taxon>
        <taxon>Alphaproteobacteria</taxon>
        <taxon>Acetobacterales</taxon>
        <taxon>Acetobacteraceae</taxon>
        <taxon>Gluconobacter</taxon>
    </lineage>
</organism>